<dbReference type="InterPro" id="IPR008629">
    <property type="entry name" value="GUN4-like"/>
</dbReference>
<dbReference type="Pfam" id="PF05419">
    <property type="entry name" value="GUN4"/>
    <property type="match status" value="1"/>
</dbReference>
<keyword evidence="6" id="KW-0808">Transferase</keyword>
<dbReference type="SUPFAM" id="SSF140869">
    <property type="entry name" value="GUN4-like"/>
    <property type="match status" value="1"/>
</dbReference>
<evidence type="ECO:0000313" key="7">
    <source>
        <dbReference type="Proteomes" id="UP001235303"/>
    </source>
</evidence>
<dbReference type="InterPro" id="IPR017441">
    <property type="entry name" value="Protein_kinase_ATP_BS"/>
</dbReference>
<comment type="caution">
    <text evidence="6">The sequence shown here is derived from an EMBL/GenBank/DDBJ whole genome shotgun (WGS) entry which is preliminary data.</text>
</comment>
<evidence type="ECO:0000256" key="3">
    <source>
        <dbReference type="PROSITE-ProRule" id="PRU10141"/>
    </source>
</evidence>
<dbReference type="PANTHER" id="PTHR24346:SF30">
    <property type="entry name" value="MATERNAL EMBRYONIC LEUCINE ZIPPER KINASE"/>
    <property type="match status" value="1"/>
</dbReference>
<dbReference type="GO" id="GO:0016301">
    <property type="term" value="F:kinase activity"/>
    <property type="evidence" value="ECO:0007669"/>
    <property type="project" value="UniProtKB-KW"/>
</dbReference>
<accession>A0ABT7AM37</accession>
<dbReference type="Pfam" id="PF00069">
    <property type="entry name" value="Pkinase"/>
    <property type="match status" value="1"/>
</dbReference>
<feature type="binding site" evidence="3">
    <location>
        <position position="73"/>
    </location>
    <ligand>
        <name>ATP</name>
        <dbReference type="ChEBI" id="CHEBI:30616"/>
    </ligand>
</feature>
<keyword evidence="6" id="KW-0418">Kinase</keyword>
<evidence type="ECO:0000256" key="1">
    <source>
        <dbReference type="ARBA" id="ARBA00022741"/>
    </source>
</evidence>
<gene>
    <name evidence="6" type="ORF">PMG71_00785</name>
</gene>
<name>A0ABT7AM37_9CYAN</name>
<evidence type="ECO:0000256" key="4">
    <source>
        <dbReference type="SAM" id="MobiDB-lite"/>
    </source>
</evidence>
<keyword evidence="1 3" id="KW-0547">Nucleotide-binding</keyword>
<dbReference type="SUPFAM" id="SSF56112">
    <property type="entry name" value="Protein kinase-like (PK-like)"/>
    <property type="match status" value="1"/>
</dbReference>
<dbReference type="PANTHER" id="PTHR24346">
    <property type="entry name" value="MAP/MICROTUBULE AFFINITY-REGULATING KINASE"/>
    <property type="match status" value="1"/>
</dbReference>
<dbReference type="Proteomes" id="UP001235303">
    <property type="component" value="Unassembled WGS sequence"/>
</dbReference>
<dbReference type="CDD" id="cd14014">
    <property type="entry name" value="STKc_PknB_like"/>
    <property type="match status" value="1"/>
</dbReference>
<dbReference type="InterPro" id="IPR011009">
    <property type="entry name" value="Kinase-like_dom_sf"/>
</dbReference>
<dbReference type="Gene3D" id="1.10.510.10">
    <property type="entry name" value="Transferase(Phosphotransferase) domain 1"/>
    <property type="match status" value="1"/>
</dbReference>
<evidence type="ECO:0000313" key="6">
    <source>
        <dbReference type="EMBL" id="MDJ1167956.1"/>
    </source>
</evidence>
<proteinExistence type="predicted"/>
<evidence type="ECO:0000259" key="5">
    <source>
        <dbReference type="PROSITE" id="PS50011"/>
    </source>
</evidence>
<dbReference type="EMBL" id="JAQOSP010000006">
    <property type="protein sequence ID" value="MDJ1167956.1"/>
    <property type="molecule type" value="Genomic_DNA"/>
</dbReference>
<protein>
    <submittedName>
        <fullName evidence="6">Serine/threonine-protein kinase</fullName>
    </submittedName>
</protein>
<dbReference type="Gene3D" id="1.25.40.620">
    <property type="match status" value="1"/>
</dbReference>
<keyword evidence="2 3" id="KW-0067">ATP-binding</keyword>
<dbReference type="RefSeq" id="WP_283751724.1">
    <property type="nucleotide sequence ID" value="NZ_JAQOSP010000006.1"/>
</dbReference>
<feature type="domain" description="Protein kinase" evidence="5">
    <location>
        <begin position="45"/>
        <end position="309"/>
    </location>
</feature>
<keyword evidence="7" id="KW-1185">Reference proteome</keyword>
<dbReference type="Gene3D" id="1.10.10.1770">
    <property type="entry name" value="Gun4-like"/>
    <property type="match status" value="1"/>
</dbReference>
<reference evidence="6 7" key="1">
    <citation type="submission" date="2023-01" db="EMBL/GenBank/DDBJ databases">
        <title>Novel diversity within Roseofilum (Cyanobacteria; Desertifilaceae) from marine benthic mats with descriptions of four novel species.</title>
        <authorList>
            <person name="Wang Y."/>
            <person name="Berthold D.E."/>
            <person name="Hu J."/>
            <person name="Lefler F.W."/>
            <person name="Laughinghouse H.D. IV."/>
        </authorList>
    </citation>
    <scope>NUCLEOTIDE SEQUENCE [LARGE SCALE GENOMIC DNA]</scope>
    <source>
        <strain evidence="6 7">BLCC-M154</strain>
    </source>
</reference>
<dbReference type="PROSITE" id="PS00107">
    <property type="entry name" value="PROTEIN_KINASE_ATP"/>
    <property type="match status" value="1"/>
</dbReference>
<dbReference type="CDD" id="cd16383">
    <property type="entry name" value="GUN4"/>
    <property type="match status" value="1"/>
</dbReference>
<feature type="region of interest" description="Disordered" evidence="4">
    <location>
        <begin position="249"/>
        <end position="271"/>
    </location>
</feature>
<dbReference type="InterPro" id="IPR037215">
    <property type="entry name" value="GUN4-like_sf"/>
</dbReference>
<evidence type="ECO:0000256" key="2">
    <source>
        <dbReference type="ARBA" id="ARBA00022840"/>
    </source>
</evidence>
<dbReference type="InterPro" id="IPR000719">
    <property type="entry name" value="Prot_kinase_dom"/>
</dbReference>
<dbReference type="SMART" id="SM00220">
    <property type="entry name" value="S_TKc"/>
    <property type="match status" value="1"/>
</dbReference>
<sequence length="468" mass="53359">MLLLPTPDDRGQWTKINPKLNLCVGLEEQNNMVWQPGHELQDSHYTIAGKLGEGGFGITYLAQTETGEKVVIKTLNEKIRNKKDFEKCQQDFLNEALWIAKCSHPHIVRVEELIQEDHLWCIVLEYIEGTNLGTLVDTEGALPEGEALHYIQQIGDALNTVHHQGFLHRDIKPLNILRRKGEASTTLIDFGMARKFMPNLVQGHTAYVSRGFAPIEQYDWRSFRGPYTDVYGLAATLYALLTEEVPESATNRDRRVARNQPDPLIPPKQLNPLISDRTNTAILAGMALEPEDRPQSIQHWFDLLGIALISPPWQAPPAINDTERKWSSAVGMDYSTLEQLLAAGNWQEADRQTEQILLEISDRTAQGSLTEEEVKYLPGRDLRTLDRLWVQYSNGHFGFSVQNRIWRSLDKNYQEFGDRVGWRSPDQSWLAYADLTFNLGAPQGHLPTWGRRGRLWPYLGSRLKRCGL</sequence>
<dbReference type="PROSITE" id="PS50011">
    <property type="entry name" value="PROTEIN_KINASE_DOM"/>
    <property type="match status" value="1"/>
</dbReference>
<organism evidence="6 7">
    <name type="scientific">Roseofilum acuticapitatum BLCC-M154</name>
    <dbReference type="NCBI Taxonomy" id="3022444"/>
    <lineage>
        <taxon>Bacteria</taxon>
        <taxon>Bacillati</taxon>
        <taxon>Cyanobacteriota</taxon>
        <taxon>Cyanophyceae</taxon>
        <taxon>Desertifilales</taxon>
        <taxon>Desertifilaceae</taxon>
        <taxon>Roseofilum</taxon>
        <taxon>Roseofilum acuticapitatum</taxon>
    </lineage>
</organism>